<accession>A0A914US84</accession>
<organism evidence="6 7">
    <name type="scientific">Plectus sambesii</name>
    <dbReference type="NCBI Taxonomy" id="2011161"/>
    <lineage>
        <taxon>Eukaryota</taxon>
        <taxon>Metazoa</taxon>
        <taxon>Ecdysozoa</taxon>
        <taxon>Nematoda</taxon>
        <taxon>Chromadorea</taxon>
        <taxon>Plectida</taxon>
        <taxon>Plectina</taxon>
        <taxon>Plectoidea</taxon>
        <taxon>Plectidae</taxon>
        <taxon>Plectus</taxon>
    </lineage>
</organism>
<dbReference type="PANTHER" id="PTHR12062:SF9">
    <property type="entry name" value="ALPHA-1,3-MANNOSYL-GLYCOPROTEIN 4-BETA-N-ACETYLGLUCOSAMINYLTRANSFERASE A, ISOFORM A"/>
    <property type="match status" value="1"/>
</dbReference>
<proteinExistence type="predicted"/>
<dbReference type="GO" id="GO:0005793">
    <property type="term" value="C:endoplasmic reticulum-Golgi intermediate compartment"/>
    <property type="evidence" value="ECO:0007669"/>
    <property type="project" value="TreeGrafter"/>
</dbReference>
<evidence type="ECO:0000313" key="6">
    <source>
        <dbReference type="Proteomes" id="UP000887566"/>
    </source>
</evidence>
<feature type="domain" description="MGAT4 conserved region" evidence="4">
    <location>
        <begin position="4"/>
        <end position="204"/>
    </location>
</feature>
<dbReference type="Pfam" id="PF23524">
    <property type="entry name" value="MGAT4A_C"/>
    <property type="match status" value="1"/>
</dbReference>
<protein>
    <submittedName>
        <fullName evidence="7">Uncharacterized protein</fullName>
    </submittedName>
</protein>
<dbReference type="AlphaFoldDB" id="A0A914US84"/>
<dbReference type="GO" id="GO:0008375">
    <property type="term" value="F:acetylglucosaminyltransferase activity"/>
    <property type="evidence" value="ECO:0007669"/>
    <property type="project" value="TreeGrafter"/>
</dbReference>
<comment type="pathway">
    <text evidence="1">Protein modification; protein glycosylation.</text>
</comment>
<keyword evidence="3" id="KW-0808">Transferase</keyword>
<keyword evidence="2" id="KW-0328">Glycosyltransferase</keyword>
<dbReference type="InterPro" id="IPR057279">
    <property type="entry name" value="MGAT4"/>
</dbReference>
<evidence type="ECO:0000256" key="2">
    <source>
        <dbReference type="ARBA" id="ARBA00022676"/>
    </source>
</evidence>
<dbReference type="PANTHER" id="PTHR12062">
    <property type="entry name" value="N-ACETYLGLUCOSAMINYLTRANSFERASE VI"/>
    <property type="match status" value="1"/>
</dbReference>
<dbReference type="GO" id="GO:0005783">
    <property type="term" value="C:endoplasmic reticulum"/>
    <property type="evidence" value="ECO:0007669"/>
    <property type="project" value="TreeGrafter"/>
</dbReference>
<name>A0A914US84_9BILA</name>
<feature type="domain" description="MGAT4 A/B/C C-terminal" evidence="5">
    <location>
        <begin position="221"/>
        <end position="267"/>
    </location>
</feature>
<dbReference type="InterPro" id="IPR006759">
    <property type="entry name" value="Glyco_transf_54"/>
</dbReference>
<evidence type="ECO:0000259" key="5">
    <source>
        <dbReference type="Pfam" id="PF23524"/>
    </source>
</evidence>
<dbReference type="Proteomes" id="UP000887566">
    <property type="component" value="Unplaced"/>
</dbReference>
<evidence type="ECO:0000259" key="4">
    <source>
        <dbReference type="Pfam" id="PF04666"/>
    </source>
</evidence>
<dbReference type="GO" id="GO:0005795">
    <property type="term" value="C:Golgi stack"/>
    <property type="evidence" value="ECO:0007669"/>
    <property type="project" value="TreeGrafter"/>
</dbReference>
<dbReference type="Pfam" id="PF04666">
    <property type="entry name" value="MGAT4_cons"/>
    <property type="match status" value="1"/>
</dbReference>
<evidence type="ECO:0000256" key="3">
    <source>
        <dbReference type="ARBA" id="ARBA00022679"/>
    </source>
</evidence>
<dbReference type="InterPro" id="IPR056576">
    <property type="entry name" value="MGAT4_A/B/C_C"/>
</dbReference>
<reference evidence="7" key="1">
    <citation type="submission" date="2022-11" db="UniProtKB">
        <authorList>
            <consortium name="WormBaseParasite"/>
        </authorList>
    </citation>
    <scope>IDENTIFICATION</scope>
</reference>
<evidence type="ECO:0000313" key="7">
    <source>
        <dbReference type="WBParaSite" id="PSAMB.scaffold12115size2946.g34682.t1"/>
    </source>
</evidence>
<evidence type="ECO:0000256" key="1">
    <source>
        <dbReference type="ARBA" id="ARBA00004922"/>
    </source>
</evidence>
<sequence length="268" mass="31326">TGVESKFVKEQGDAIRREFATAIEGGLLEIIVPPSIWYPPNLGKIPSPLNEKPHRMYWRTKQTLDYIYLMMYCQKRGRYYMQLEDDIIAASRYVDRIREFIAHNAQKSWLMLELSSLGFIGKLFRTSDLPLLINFFLTFHKERPVDWLLDVLFDVTYCANKQNHESCRKTVLQHRILMNPPLFQHVGVQSSLSGKIQRLKEKKFINSPPQLYVPHKNNPKATLTTSLKAYKNHTLQNAYNGDTFFWALLPQPGDYIQFDFNPPTRIQS</sequence>
<dbReference type="GO" id="GO:0006487">
    <property type="term" value="P:protein N-linked glycosylation"/>
    <property type="evidence" value="ECO:0007669"/>
    <property type="project" value="TreeGrafter"/>
</dbReference>
<keyword evidence="6" id="KW-1185">Reference proteome</keyword>
<dbReference type="WBParaSite" id="PSAMB.scaffold12115size2946.g34682.t1">
    <property type="protein sequence ID" value="PSAMB.scaffold12115size2946.g34682.t1"/>
    <property type="gene ID" value="PSAMB.scaffold12115size2946.g34682"/>
</dbReference>